<dbReference type="AlphaFoldDB" id="E1YGJ7"/>
<accession>E1YGJ7</accession>
<keyword evidence="1" id="KW-0472">Membrane</keyword>
<reference evidence="2" key="1">
    <citation type="journal article" date="2011" name="Environ. Microbiol.">
        <title>Genomic insights into the metabolic potential of the polycyclic aromatic hydrocarbon degrading sulfate-reducing Deltaproteobacterium N47.</title>
        <authorList>
            <person name="Bergmann F."/>
            <person name="Selesi D."/>
            <person name="Weinmaier T."/>
            <person name="Tischler P."/>
            <person name="Rattei T."/>
            <person name="Meckenstock R.U."/>
        </authorList>
    </citation>
    <scope>NUCLEOTIDE SEQUENCE</scope>
</reference>
<keyword evidence="1" id="KW-1133">Transmembrane helix</keyword>
<feature type="transmembrane region" description="Helical" evidence="1">
    <location>
        <begin position="21"/>
        <end position="39"/>
    </location>
</feature>
<evidence type="ECO:0000313" key="2">
    <source>
        <dbReference type="EMBL" id="CBX29691.1"/>
    </source>
</evidence>
<sequence>MGAMVTSIYCKPKDLWDSLSLLSWPVISYVPVMMVKGFLAKNKDKK</sequence>
<protein>
    <submittedName>
        <fullName evidence="2">Uncharacterized protein</fullName>
    </submittedName>
</protein>
<dbReference type="EMBL" id="FR695872">
    <property type="protein sequence ID" value="CBX29691.1"/>
    <property type="molecule type" value="Genomic_DNA"/>
</dbReference>
<evidence type="ECO:0000256" key="1">
    <source>
        <dbReference type="SAM" id="Phobius"/>
    </source>
</evidence>
<keyword evidence="1" id="KW-0812">Transmembrane</keyword>
<name>E1YGJ7_9BACT</name>
<organism evidence="2">
    <name type="scientific">uncultured Desulfobacterium sp</name>
    <dbReference type="NCBI Taxonomy" id="201089"/>
    <lineage>
        <taxon>Bacteria</taxon>
        <taxon>Pseudomonadati</taxon>
        <taxon>Thermodesulfobacteriota</taxon>
        <taxon>Desulfobacteria</taxon>
        <taxon>Desulfobacterales</taxon>
        <taxon>Desulfobacteriaceae</taxon>
        <taxon>Desulfobacterium</taxon>
        <taxon>environmental samples</taxon>
    </lineage>
</organism>
<proteinExistence type="predicted"/>
<gene>
    <name evidence="2" type="ORF">N47_J06720</name>
</gene>